<proteinExistence type="predicted"/>
<dbReference type="STRING" id="1121898.GCA_000422725_03946"/>
<comment type="caution">
    <text evidence="1">The sequence shown here is derived from an EMBL/GenBank/DDBJ whole genome shotgun (WGS) entry which is preliminary data.</text>
</comment>
<reference evidence="1 2" key="1">
    <citation type="submission" date="2013-09" db="EMBL/GenBank/DDBJ databases">
        <authorList>
            <person name="Zeng Z."/>
            <person name="Chen C."/>
        </authorList>
    </citation>
    <scope>NUCLEOTIDE SEQUENCE [LARGE SCALE GENOMIC DNA]</scope>
    <source>
        <strain evidence="1 2">WB 4.1-42</strain>
    </source>
</reference>
<evidence type="ECO:0000313" key="2">
    <source>
        <dbReference type="Proteomes" id="UP000030111"/>
    </source>
</evidence>
<keyword evidence="2" id="KW-1185">Reference proteome</keyword>
<protein>
    <recommendedName>
        <fullName evidence="3">Lipoprotein</fullName>
    </recommendedName>
</protein>
<dbReference type="Gene3D" id="1.20.120.1620">
    <property type="match status" value="1"/>
</dbReference>
<dbReference type="InterPro" id="IPR038314">
    <property type="entry name" value="T6SS_sf"/>
</dbReference>
<dbReference type="PROSITE" id="PS51257">
    <property type="entry name" value="PROKAR_LIPOPROTEIN"/>
    <property type="match status" value="1"/>
</dbReference>
<dbReference type="AlphaFoldDB" id="A0A0A2MFN0"/>
<organism evidence="1 2">
    <name type="scientific">Flavobacterium subsaxonicum WB 4.1-42 = DSM 21790</name>
    <dbReference type="NCBI Taxonomy" id="1121898"/>
    <lineage>
        <taxon>Bacteria</taxon>
        <taxon>Pseudomonadati</taxon>
        <taxon>Bacteroidota</taxon>
        <taxon>Flavobacteriia</taxon>
        <taxon>Flavobacteriales</taxon>
        <taxon>Flavobacteriaceae</taxon>
        <taxon>Flavobacterium</taxon>
    </lineage>
</organism>
<dbReference type="Proteomes" id="UP000030111">
    <property type="component" value="Unassembled WGS sequence"/>
</dbReference>
<accession>A0A0A2MFN0</accession>
<sequence length="159" mass="19203">MKRYLIIVSILLFLILQACSKSESNSLIEKYALSIEDSIQIEKELLNYKKCLFSEVYNRSREANYKRMHLEMDTVKDLTYYFHSTFNIRWFYEDKNRSKLLKNWLDKEVYIPIAMPPDHPDGSLDLARAIDFYESEELQKYIDSLRISEYNFMHNEEKE</sequence>
<dbReference type="RefSeq" id="WP_026993356.1">
    <property type="nucleotide sequence ID" value="NZ_JRLY01000027.1"/>
</dbReference>
<evidence type="ECO:0000313" key="1">
    <source>
        <dbReference type="EMBL" id="KGO91084.1"/>
    </source>
</evidence>
<evidence type="ECO:0008006" key="3">
    <source>
        <dbReference type="Google" id="ProtNLM"/>
    </source>
</evidence>
<gene>
    <name evidence="1" type="ORF">Q766_19980</name>
</gene>
<dbReference type="EMBL" id="JRLY01000027">
    <property type="protein sequence ID" value="KGO91084.1"/>
    <property type="molecule type" value="Genomic_DNA"/>
</dbReference>
<name>A0A0A2MFN0_9FLAO</name>